<gene>
    <name evidence="4" type="ORF">SAMN05421684_2038</name>
</gene>
<organism evidence="4 5">
    <name type="scientific">Asanoa ishikariensis</name>
    <dbReference type="NCBI Taxonomy" id="137265"/>
    <lineage>
        <taxon>Bacteria</taxon>
        <taxon>Bacillati</taxon>
        <taxon>Actinomycetota</taxon>
        <taxon>Actinomycetes</taxon>
        <taxon>Micromonosporales</taxon>
        <taxon>Micromonosporaceae</taxon>
        <taxon>Asanoa</taxon>
    </lineage>
</organism>
<dbReference type="GO" id="GO:0016747">
    <property type="term" value="F:acyltransferase activity, transferring groups other than amino-acyl groups"/>
    <property type="evidence" value="ECO:0007669"/>
    <property type="project" value="InterPro"/>
</dbReference>
<dbReference type="Pfam" id="PF00583">
    <property type="entry name" value="Acetyltransf_1"/>
    <property type="match status" value="1"/>
</dbReference>
<dbReference type="Proteomes" id="UP000199632">
    <property type="component" value="Unassembled WGS sequence"/>
</dbReference>
<evidence type="ECO:0000256" key="2">
    <source>
        <dbReference type="ARBA" id="ARBA00023315"/>
    </source>
</evidence>
<proteinExistence type="predicted"/>
<dbReference type="PROSITE" id="PS51186">
    <property type="entry name" value="GNAT"/>
    <property type="match status" value="1"/>
</dbReference>
<dbReference type="EMBL" id="FNQB01000001">
    <property type="protein sequence ID" value="SDY87648.1"/>
    <property type="molecule type" value="Genomic_DNA"/>
</dbReference>
<feature type="domain" description="N-acetyltransferase" evidence="3">
    <location>
        <begin position="43"/>
        <end position="188"/>
    </location>
</feature>
<dbReference type="PANTHER" id="PTHR43877">
    <property type="entry name" value="AMINOALKYLPHOSPHONATE N-ACETYLTRANSFERASE-RELATED-RELATED"/>
    <property type="match status" value="1"/>
</dbReference>
<evidence type="ECO:0000313" key="4">
    <source>
        <dbReference type="EMBL" id="SDY87648.1"/>
    </source>
</evidence>
<protein>
    <submittedName>
        <fullName evidence="4">Acetyltransferase (GNAT) family protein</fullName>
    </submittedName>
</protein>
<dbReference type="SUPFAM" id="SSF55729">
    <property type="entry name" value="Acyl-CoA N-acyltransferases (Nat)"/>
    <property type="match status" value="1"/>
</dbReference>
<dbReference type="InterPro" id="IPR000182">
    <property type="entry name" value="GNAT_dom"/>
</dbReference>
<dbReference type="OrthoDB" id="9803907at2"/>
<keyword evidence="5" id="KW-1185">Reference proteome</keyword>
<sequence length="199" mass="21567">MSVVLKEVTDAAEIEALVPHVYRIFQMVSRGAALGWAVPPGPDEVRELLTGVVEGAVTGEAALLIAYASGGDVPPPAGLDPLTTRLADGSTVAGLGYWRRYSRQTHRPHADLERVAVAEAHQGRGIGRALTEGLVASARKAGIEVLTLDARGDNERALALYRTLGFNEYGRLVDFVAVGHLRYDKVFYAIDLRRPWPRL</sequence>
<evidence type="ECO:0000313" key="5">
    <source>
        <dbReference type="Proteomes" id="UP000199632"/>
    </source>
</evidence>
<keyword evidence="1 4" id="KW-0808">Transferase</keyword>
<dbReference type="RefSeq" id="WP_090789546.1">
    <property type="nucleotide sequence ID" value="NZ_BOND01000027.1"/>
</dbReference>
<dbReference type="Gene3D" id="3.40.630.30">
    <property type="match status" value="1"/>
</dbReference>
<dbReference type="STRING" id="137265.SAMN05421684_2038"/>
<dbReference type="CDD" id="cd04301">
    <property type="entry name" value="NAT_SF"/>
    <property type="match status" value="1"/>
</dbReference>
<keyword evidence="2" id="KW-0012">Acyltransferase</keyword>
<name>A0A1H3NFK3_9ACTN</name>
<reference evidence="5" key="1">
    <citation type="submission" date="2016-10" db="EMBL/GenBank/DDBJ databases">
        <authorList>
            <person name="Varghese N."/>
            <person name="Submissions S."/>
        </authorList>
    </citation>
    <scope>NUCLEOTIDE SEQUENCE [LARGE SCALE GENOMIC DNA]</scope>
    <source>
        <strain evidence="5">DSM 44718</strain>
    </source>
</reference>
<dbReference type="InterPro" id="IPR050832">
    <property type="entry name" value="Bact_Acetyltransf"/>
</dbReference>
<evidence type="ECO:0000259" key="3">
    <source>
        <dbReference type="PROSITE" id="PS51186"/>
    </source>
</evidence>
<evidence type="ECO:0000256" key="1">
    <source>
        <dbReference type="ARBA" id="ARBA00022679"/>
    </source>
</evidence>
<accession>A0A1H3NFK3</accession>
<dbReference type="InterPro" id="IPR016181">
    <property type="entry name" value="Acyl_CoA_acyltransferase"/>
</dbReference>
<dbReference type="AlphaFoldDB" id="A0A1H3NFK3"/>